<dbReference type="STRING" id="431595.K3WST6"/>
<evidence type="ECO:0000256" key="5">
    <source>
        <dbReference type="RuleBase" id="RU364104"/>
    </source>
</evidence>
<dbReference type="PANTHER" id="PTHR22977">
    <property type="entry name" value="COX ASSEMBLY MITOCHONDRIAL PROTEIN"/>
    <property type="match status" value="1"/>
</dbReference>
<feature type="compositionally biased region" description="Basic and acidic residues" evidence="6">
    <location>
        <begin position="74"/>
        <end position="87"/>
    </location>
</feature>
<sequence>MHAPLDRPHPDCQEVIMALNLCHEENPRMKFFGACNEAKVALDKCFKKEKERKRDENLRRARASDAYVRQKMKERREREAQAAQDAK</sequence>
<evidence type="ECO:0000256" key="6">
    <source>
        <dbReference type="SAM" id="MobiDB-lite"/>
    </source>
</evidence>
<keyword evidence="3 5" id="KW-0496">Mitochondrion</keyword>
<evidence type="ECO:0000256" key="4">
    <source>
        <dbReference type="ARBA" id="ARBA00023157"/>
    </source>
</evidence>
<dbReference type="PROSITE" id="PS51808">
    <property type="entry name" value="CHCH"/>
    <property type="match status" value="1"/>
</dbReference>
<evidence type="ECO:0000313" key="7">
    <source>
        <dbReference type="EnsemblProtists" id="PYU1_T008030"/>
    </source>
</evidence>
<evidence type="ECO:0000256" key="2">
    <source>
        <dbReference type="ARBA" id="ARBA00007347"/>
    </source>
</evidence>
<proteinExistence type="inferred from homology"/>
<name>K3WST6_GLOUD</name>
<keyword evidence="8" id="KW-1185">Reference proteome</keyword>
<dbReference type="OMA" id="ICHEENP"/>
<dbReference type="VEuPathDB" id="FungiDB:PYU1_G008014"/>
<reference evidence="7" key="3">
    <citation type="submission" date="2015-02" db="UniProtKB">
        <authorList>
            <consortium name="EnsemblProtists"/>
        </authorList>
    </citation>
    <scope>IDENTIFICATION</scope>
    <source>
        <strain evidence="7">DAOM BR144</strain>
    </source>
</reference>
<feature type="region of interest" description="Disordered" evidence="6">
    <location>
        <begin position="51"/>
        <end position="87"/>
    </location>
</feature>
<comment type="subcellular location">
    <subcellularLocation>
        <location evidence="1 5">Mitochondrion</location>
    </subcellularLocation>
</comment>
<organism evidence="7 8">
    <name type="scientific">Globisporangium ultimum (strain ATCC 200006 / CBS 805.95 / DAOM BR144)</name>
    <name type="common">Pythium ultimum</name>
    <dbReference type="NCBI Taxonomy" id="431595"/>
    <lineage>
        <taxon>Eukaryota</taxon>
        <taxon>Sar</taxon>
        <taxon>Stramenopiles</taxon>
        <taxon>Oomycota</taxon>
        <taxon>Peronosporomycetes</taxon>
        <taxon>Pythiales</taxon>
        <taxon>Pythiaceae</taxon>
        <taxon>Globisporangium</taxon>
    </lineage>
</organism>
<comment type="similarity">
    <text evidence="2 5">Belongs to the CMC family.</text>
</comment>
<reference evidence="8" key="1">
    <citation type="journal article" date="2010" name="Genome Biol.">
        <title>Genome sequence of the necrotrophic plant pathogen Pythium ultimum reveals original pathogenicity mechanisms and effector repertoire.</title>
        <authorList>
            <person name="Levesque C.A."/>
            <person name="Brouwer H."/>
            <person name="Cano L."/>
            <person name="Hamilton J.P."/>
            <person name="Holt C."/>
            <person name="Huitema E."/>
            <person name="Raffaele S."/>
            <person name="Robideau G.P."/>
            <person name="Thines M."/>
            <person name="Win J."/>
            <person name="Zerillo M.M."/>
            <person name="Beakes G.W."/>
            <person name="Boore J.L."/>
            <person name="Busam D."/>
            <person name="Dumas B."/>
            <person name="Ferriera S."/>
            <person name="Fuerstenberg S.I."/>
            <person name="Gachon C.M."/>
            <person name="Gaulin E."/>
            <person name="Govers F."/>
            <person name="Grenville-Briggs L."/>
            <person name="Horner N."/>
            <person name="Hostetler J."/>
            <person name="Jiang R.H."/>
            <person name="Johnson J."/>
            <person name="Krajaejun T."/>
            <person name="Lin H."/>
            <person name="Meijer H.J."/>
            <person name="Moore B."/>
            <person name="Morris P."/>
            <person name="Phuntmart V."/>
            <person name="Puiu D."/>
            <person name="Shetty J."/>
            <person name="Stajich J.E."/>
            <person name="Tripathy S."/>
            <person name="Wawra S."/>
            <person name="van West P."/>
            <person name="Whitty B.R."/>
            <person name="Coutinho P.M."/>
            <person name="Henrissat B."/>
            <person name="Martin F."/>
            <person name="Thomas P.D."/>
            <person name="Tyler B.M."/>
            <person name="De Vries R.P."/>
            <person name="Kamoun S."/>
            <person name="Yandell M."/>
            <person name="Tisserat N."/>
            <person name="Buell C.R."/>
        </authorList>
    </citation>
    <scope>NUCLEOTIDE SEQUENCE</scope>
    <source>
        <strain evidence="8">DAOM:BR144</strain>
    </source>
</reference>
<dbReference type="eggNOG" id="ENOG502SBZE">
    <property type="taxonomic scope" value="Eukaryota"/>
</dbReference>
<dbReference type="InParanoid" id="K3WST6"/>
<feature type="compositionally biased region" description="Basic and acidic residues" evidence="6">
    <location>
        <begin position="51"/>
        <end position="63"/>
    </location>
</feature>
<evidence type="ECO:0000256" key="1">
    <source>
        <dbReference type="ARBA" id="ARBA00004173"/>
    </source>
</evidence>
<dbReference type="PANTHER" id="PTHR22977:SF1">
    <property type="entry name" value="COX ASSEMBLY MITOCHONDRIAL PROTEIN 2 HOMOLOG"/>
    <property type="match status" value="1"/>
</dbReference>
<dbReference type="EMBL" id="GL376617">
    <property type="status" value="NOT_ANNOTATED_CDS"/>
    <property type="molecule type" value="Genomic_DNA"/>
</dbReference>
<dbReference type="InterPro" id="IPR013892">
    <property type="entry name" value="Cyt_c_biogenesis_Cmc1-like"/>
</dbReference>
<dbReference type="Pfam" id="PF08583">
    <property type="entry name" value="Cmc1"/>
    <property type="match status" value="1"/>
</dbReference>
<dbReference type="EnsemblProtists" id="PYU1_T008030">
    <property type="protein sequence ID" value="PYU1_T008030"/>
    <property type="gene ID" value="PYU1_G008014"/>
</dbReference>
<dbReference type="GO" id="GO:0005739">
    <property type="term" value="C:mitochondrion"/>
    <property type="evidence" value="ECO:0007669"/>
    <property type="project" value="UniProtKB-SubCell"/>
</dbReference>
<evidence type="ECO:0000313" key="8">
    <source>
        <dbReference type="Proteomes" id="UP000019132"/>
    </source>
</evidence>
<accession>K3WST6</accession>
<protein>
    <recommendedName>
        <fullName evidence="5">COX assembly mitochondrial protein</fullName>
    </recommendedName>
</protein>
<evidence type="ECO:0000256" key="3">
    <source>
        <dbReference type="ARBA" id="ARBA00023128"/>
    </source>
</evidence>
<dbReference type="Proteomes" id="UP000019132">
    <property type="component" value="Unassembled WGS sequence"/>
</dbReference>
<dbReference type="AlphaFoldDB" id="K3WST6"/>
<keyword evidence="4" id="KW-1015">Disulfide bond</keyword>
<dbReference type="HOGENOM" id="CLU_169286_0_2_1"/>
<reference evidence="8" key="2">
    <citation type="submission" date="2010-04" db="EMBL/GenBank/DDBJ databases">
        <authorList>
            <person name="Buell R."/>
            <person name="Hamilton J."/>
            <person name="Hostetler J."/>
        </authorList>
    </citation>
    <scope>NUCLEOTIDE SEQUENCE [LARGE SCALE GENOMIC DNA]</scope>
    <source>
        <strain evidence="8">DAOM:BR144</strain>
    </source>
</reference>